<dbReference type="SUPFAM" id="SSF47240">
    <property type="entry name" value="Ferritin-like"/>
    <property type="match status" value="1"/>
</dbReference>
<dbReference type="PROSITE" id="PS50905">
    <property type="entry name" value="FERRITIN_LIKE"/>
    <property type="match status" value="1"/>
</dbReference>
<dbReference type="InterPro" id="IPR009078">
    <property type="entry name" value="Ferritin-like_SF"/>
</dbReference>
<protein>
    <recommendedName>
        <fullName evidence="8">Ferritin</fullName>
        <ecNumber evidence="8">1.16.3.2</ecNumber>
    </recommendedName>
</protein>
<dbReference type="RefSeq" id="WP_183478284.1">
    <property type="nucleotide sequence ID" value="NZ_JACIFO010000013.1"/>
</dbReference>
<dbReference type="GO" id="GO:0008199">
    <property type="term" value="F:ferric iron binding"/>
    <property type="evidence" value="ECO:0007669"/>
    <property type="project" value="InterPro"/>
</dbReference>
<dbReference type="GO" id="GO:0006826">
    <property type="term" value="P:iron ion transport"/>
    <property type="evidence" value="ECO:0007669"/>
    <property type="project" value="InterPro"/>
</dbReference>
<gene>
    <name evidence="10" type="ORF">GGR32_002261</name>
</gene>
<dbReference type="EMBL" id="JACIFO010000013">
    <property type="protein sequence ID" value="MBB4119949.1"/>
    <property type="molecule type" value="Genomic_DNA"/>
</dbReference>
<evidence type="ECO:0000256" key="5">
    <source>
        <dbReference type="ARBA" id="ARBA00023004"/>
    </source>
</evidence>
<keyword evidence="4 10" id="KW-0560">Oxidoreductase</keyword>
<feature type="domain" description="Ferritin-like diiron" evidence="9">
    <location>
        <begin position="9"/>
        <end position="154"/>
    </location>
</feature>
<dbReference type="GO" id="GO:0006879">
    <property type="term" value="P:intracellular iron ion homeostasis"/>
    <property type="evidence" value="ECO:0007669"/>
    <property type="project" value="UniProtKB-KW"/>
</dbReference>
<dbReference type="PANTHER" id="PTHR11431:SF127">
    <property type="entry name" value="BACTERIAL NON-HEME FERRITIN"/>
    <property type="match status" value="1"/>
</dbReference>
<reference evidence="10 11" key="1">
    <citation type="submission" date="2020-08" db="EMBL/GenBank/DDBJ databases">
        <title>Genomic Encyclopedia of Type Strains, Phase IV (KMG-IV): sequencing the most valuable type-strain genomes for metagenomic binning, comparative biology and taxonomic classification.</title>
        <authorList>
            <person name="Goeker M."/>
        </authorList>
    </citation>
    <scope>NUCLEOTIDE SEQUENCE [LARGE SCALE GENOMIC DNA]</scope>
    <source>
        <strain evidence="10 11">DSM 29568</strain>
    </source>
</reference>
<feature type="binding site" evidence="7">
    <location>
        <position position="59"/>
    </location>
    <ligand>
        <name>Fe cation</name>
        <dbReference type="ChEBI" id="CHEBI:24875"/>
        <label>1</label>
    </ligand>
</feature>
<dbReference type="Gene3D" id="1.20.1260.10">
    <property type="match status" value="1"/>
</dbReference>
<comment type="function">
    <text evidence="8">Iron-storage protein.</text>
</comment>
<feature type="binding site" evidence="7">
    <location>
        <position position="136"/>
    </location>
    <ligand>
        <name>Fe cation</name>
        <dbReference type="ChEBI" id="CHEBI:24875"/>
        <label>1</label>
    </ligand>
</feature>
<evidence type="ECO:0000256" key="7">
    <source>
        <dbReference type="PIRSR" id="PIRSR601519-1"/>
    </source>
</evidence>
<dbReference type="GO" id="GO:0005737">
    <property type="term" value="C:cytoplasm"/>
    <property type="evidence" value="ECO:0007669"/>
    <property type="project" value="UniProtKB-SubCell"/>
</dbReference>
<evidence type="ECO:0000313" key="11">
    <source>
        <dbReference type="Proteomes" id="UP000553034"/>
    </source>
</evidence>
<dbReference type="GO" id="GO:0042802">
    <property type="term" value="F:identical protein binding"/>
    <property type="evidence" value="ECO:0007669"/>
    <property type="project" value="UniProtKB-ARBA"/>
</dbReference>
<name>A0A840ENJ2_9FLAO</name>
<comment type="function">
    <text evidence="6">May alleviate iron toxicity in the presence of oxygen.</text>
</comment>
<dbReference type="EC" id="1.16.3.2" evidence="8"/>
<proteinExistence type="inferred from homology"/>
<dbReference type="InterPro" id="IPR009040">
    <property type="entry name" value="Ferritin-like_diiron"/>
</dbReference>
<evidence type="ECO:0000256" key="2">
    <source>
        <dbReference type="ARBA" id="ARBA00022434"/>
    </source>
</evidence>
<evidence type="ECO:0000256" key="6">
    <source>
        <dbReference type="ARBA" id="ARBA00054546"/>
    </source>
</evidence>
<dbReference type="CDD" id="cd01055">
    <property type="entry name" value="Nonheme_Ferritin"/>
    <property type="match status" value="1"/>
</dbReference>
<keyword evidence="3 7" id="KW-0479">Metal-binding</keyword>
<dbReference type="InterPro" id="IPR041719">
    <property type="entry name" value="Ferritin_prok"/>
</dbReference>
<evidence type="ECO:0000259" key="9">
    <source>
        <dbReference type="PROSITE" id="PS50905"/>
    </source>
</evidence>
<evidence type="ECO:0000313" key="10">
    <source>
        <dbReference type="EMBL" id="MBB4119949.1"/>
    </source>
</evidence>
<dbReference type="PANTHER" id="PTHR11431">
    <property type="entry name" value="FERRITIN"/>
    <property type="match status" value="1"/>
</dbReference>
<organism evidence="10 11">
    <name type="scientific">Mesonia hippocampi</name>
    <dbReference type="NCBI Taxonomy" id="1628250"/>
    <lineage>
        <taxon>Bacteria</taxon>
        <taxon>Pseudomonadati</taxon>
        <taxon>Bacteroidota</taxon>
        <taxon>Flavobacteriia</taxon>
        <taxon>Flavobacteriales</taxon>
        <taxon>Flavobacteriaceae</taxon>
        <taxon>Mesonia</taxon>
    </lineage>
</organism>
<feature type="binding site" evidence="7">
    <location>
        <position position="62"/>
    </location>
    <ligand>
        <name>Fe cation</name>
        <dbReference type="ChEBI" id="CHEBI:24875"/>
        <label>1</label>
    </ligand>
</feature>
<dbReference type="Proteomes" id="UP000553034">
    <property type="component" value="Unassembled WGS sequence"/>
</dbReference>
<dbReference type="AlphaFoldDB" id="A0A840ENJ2"/>
<comment type="subcellular location">
    <subcellularLocation>
        <location evidence="8">Cytoplasm</location>
    </subcellularLocation>
</comment>
<dbReference type="InterPro" id="IPR012347">
    <property type="entry name" value="Ferritin-like"/>
</dbReference>
<dbReference type="InterPro" id="IPR001519">
    <property type="entry name" value="Ferritin"/>
</dbReference>
<keyword evidence="8" id="KW-0963">Cytoplasm</keyword>
<comment type="caution">
    <text evidence="10">The sequence shown here is derived from an EMBL/GenBank/DDBJ whole genome shotgun (WGS) entry which is preliminary data.</text>
</comment>
<comment type="similarity">
    <text evidence="1 8">Belongs to the ferritin family. Prokaryotic subfamily.</text>
</comment>
<keyword evidence="5 7" id="KW-0408">Iron</keyword>
<evidence type="ECO:0000256" key="8">
    <source>
        <dbReference type="RuleBase" id="RU361145"/>
    </source>
</evidence>
<dbReference type="Pfam" id="PF00210">
    <property type="entry name" value="Ferritin"/>
    <property type="match status" value="1"/>
</dbReference>
<keyword evidence="2 8" id="KW-0409">Iron storage</keyword>
<feature type="binding site" evidence="7">
    <location>
        <position position="103"/>
    </location>
    <ligand>
        <name>Fe cation</name>
        <dbReference type="ChEBI" id="CHEBI:24875"/>
        <label>1</label>
    </ligand>
</feature>
<dbReference type="InterPro" id="IPR008331">
    <property type="entry name" value="Ferritin_DPS_dom"/>
</dbReference>
<evidence type="ECO:0000256" key="4">
    <source>
        <dbReference type="ARBA" id="ARBA00023002"/>
    </source>
</evidence>
<comment type="catalytic activity">
    <reaction evidence="8">
        <text>4 Fe(2+) + O2 + 6 H2O = 4 iron(III) oxide-hydroxide + 12 H(+)</text>
        <dbReference type="Rhea" id="RHEA:11972"/>
        <dbReference type="ChEBI" id="CHEBI:15377"/>
        <dbReference type="ChEBI" id="CHEBI:15378"/>
        <dbReference type="ChEBI" id="CHEBI:15379"/>
        <dbReference type="ChEBI" id="CHEBI:29033"/>
        <dbReference type="ChEBI" id="CHEBI:78619"/>
        <dbReference type="EC" id="1.16.3.2"/>
    </reaction>
</comment>
<dbReference type="FunFam" id="1.20.1260.10:FF:000001">
    <property type="entry name" value="Non-heme ferritin"/>
    <property type="match status" value="1"/>
</dbReference>
<dbReference type="GO" id="GO:0008198">
    <property type="term" value="F:ferrous iron binding"/>
    <property type="evidence" value="ECO:0007669"/>
    <property type="project" value="TreeGrafter"/>
</dbReference>
<dbReference type="GO" id="GO:0016491">
    <property type="term" value="F:oxidoreductase activity"/>
    <property type="evidence" value="ECO:0007669"/>
    <property type="project" value="UniProtKB-KW"/>
</dbReference>
<keyword evidence="11" id="KW-1185">Reference proteome</keyword>
<evidence type="ECO:0000256" key="3">
    <source>
        <dbReference type="ARBA" id="ARBA00022723"/>
    </source>
</evidence>
<evidence type="ECO:0000256" key="1">
    <source>
        <dbReference type="ARBA" id="ARBA00006950"/>
    </source>
</evidence>
<feature type="binding site" evidence="7">
    <location>
        <position position="26"/>
    </location>
    <ligand>
        <name>Fe cation</name>
        <dbReference type="ChEBI" id="CHEBI:24875"/>
        <label>1</label>
    </ligand>
</feature>
<accession>A0A840ENJ2</accession>
<sequence>MKDIARQELSIHIEVMDMLNDQIQKEAQSSTAYLAMASWCDQQGLENSAQFFYAQAEEERTHMMKIFRFINDNGGNAMAPATSAVNHDFTSLEEVFSDALAHEVGITKSIHKLVAKSRAEHDYATDAFLQWFVTEQMEEEQTMRRALDILKLGEKMSLLQLDERIAELNTAQ</sequence>